<dbReference type="GO" id="GO:0043565">
    <property type="term" value="F:sequence-specific DNA binding"/>
    <property type="evidence" value="ECO:0007669"/>
    <property type="project" value="InterPro"/>
</dbReference>
<dbReference type="Pfam" id="PF01037">
    <property type="entry name" value="AsnC_trans_reg"/>
    <property type="match status" value="1"/>
</dbReference>
<dbReference type="PANTHER" id="PTHR30154:SF34">
    <property type="entry name" value="TRANSCRIPTIONAL REGULATOR AZLB"/>
    <property type="match status" value="1"/>
</dbReference>
<sequence length="177" mass="20162">MNRLQNDAALHRGKQTGKNTMTKLDKTDLMILQALQNDAKTSMKTLADALHLSKTPVYERIRRLEKEGIIKRYVALVDPEKIGLPLVVFCNVSLAIHDEEHIRQFRETIGTIDEITECYTIGGIHDFFLKVVVKDLQAYDRFVLEKLTKIRGIAKMQSSFVLNEIKHTTALKPAANE</sequence>
<dbReference type="PANTHER" id="PTHR30154">
    <property type="entry name" value="LEUCINE-RESPONSIVE REGULATORY PROTEIN"/>
    <property type="match status" value="1"/>
</dbReference>
<dbReference type="Pfam" id="PF13412">
    <property type="entry name" value="HTH_24"/>
    <property type="match status" value="1"/>
</dbReference>
<dbReference type="GO" id="GO:0005829">
    <property type="term" value="C:cytosol"/>
    <property type="evidence" value="ECO:0007669"/>
    <property type="project" value="TreeGrafter"/>
</dbReference>
<dbReference type="InterPro" id="IPR011991">
    <property type="entry name" value="ArsR-like_HTH"/>
</dbReference>
<evidence type="ECO:0000256" key="3">
    <source>
        <dbReference type="ARBA" id="ARBA00023163"/>
    </source>
</evidence>
<dbReference type="InterPro" id="IPR036388">
    <property type="entry name" value="WH-like_DNA-bd_sf"/>
</dbReference>
<dbReference type="CDD" id="cd00090">
    <property type="entry name" value="HTH_ARSR"/>
    <property type="match status" value="1"/>
</dbReference>
<accession>A0A9E9NTA2</accession>
<proteinExistence type="predicted"/>
<dbReference type="InterPro" id="IPR019888">
    <property type="entry name" value="Tscrpt_reg_AsnC-like"/>
</dbReference>
<evidence type="ECO:0000256" key="2">
    <source>
        <dbReference type="ARBA" id="ARBA00023125"/>
    </source>
</evidence>
<dbReference type="GO" id="GO:0043200">
    <property type="term" value="P:response to amino acid"/>
    <property type="evidence" value="ECO:0007669"/>
    <property type="project" value="TreeGrafter"/>
</dbReference>
<evidence type="ECO:0000313" key="5">
    <source>
        <dbReference type="EMBL" id="WAV90407.1"/>
    </source>
</evidence>
<dbReference type="Gene3D" id="3.30.70.920">
    <property type="match status" value="1"/>
</dbReference>
<dbReference type="RefSeq" id="WP_269315499.1">
    <property type="nucleotide sequence ID" value="NZ_CP098251.1"/>
</dbReference>
<name>A0A9E9NTA2_9BURK</name>
<dbReference type="GO" id="GO:0006355">
    <property type="term" value="P:regulation of DNA-templated transcription"/>
    <property type="evidence" value="ECO:0007669"/>
    <property type="project" value="UniProtKB-ARBA"/>
</dbReference>
<protein>
    <submittedName>
        <fullName evidence="5">Lrp/AsnC family transcriptional regulator</fullName>
    </submittedName>
</protein>
<dbReference type="InterPro" id="IPR019887">
    <property type="entry name" value="Tscrpt_reg_AsnC/Lrp_C"/>
</dbReference>
<dbReference type="SUPFAM" id="SSF54909">
    <property type="entry name" value="Dimeric alpha+beta barrel"/>
    <property type="match status" value="1"/>
</dbReference>
<reference evidence="5" key="1">
    <citation type="journal article" date="2022" name="Front. Microbiol.">
        <title>New perspectives on an old grouping: The genomic and phenotypic variability of Oxalobacter formigenes and the implications for calcium oxalate stone prevention.</title>
        <authorList>
            <person name="Chmiel J.A."/>
            <person name="Carr C."/>
            <person name="Stuivenberg G.A."/>
            <person name="Venema R."/>
            <person name="Chanyi R.M."/>
            <person name="Al K.F."/>
            <person name="Giguere D."/>
            <person name="Say H."/>
            <person name="Akouris P.P."/>
            <person name="Dominguez Romero S.A."/>
            <person name="Kwong A."/>
            <person name="Tai V."/>
            <person name="Koval S.F."/>
            <person name="Razvi H."/>
            <person name="Bjazevic J."/>
            <person name="Burton J.P."/>
        </authorList>
    </citation>
    <scope>NUCLEOTIDE SEQUENCE</scope>
    <source>
        <strain evidence="5">OxK</strain>
    </source>
</reference>
<dbReference type="AlphaFoldDB" id="A0A9E9NTA2"/>
<keyword evidence="1" id="KW-0805">Transcription regulation</keyword>
<dbReference type="PROSITE" id="PS50956">
    <property type="entry name" value="HTH_ASNC_2"/>
    <property type="match status" value="1"/>
</dbReference>
<evidence type="ECO:0000259" key="4">
    <source>
        <dbReference type="PROSITE" id="PS50956"/>
    </source>
</evidence>
<organism evidence="5">
    <name type="scientific">Oxalobacter aliiformigenes</name>
    <dbReference type="NCBI Taxonomy" id="2946593"/>
    <lineage>
        <taxon>Bacteria</taxon>
        <taxon>Pseudomonadati</taxon>
        <taxon>Pseudomonadota</taxon>
        <taxon>Betaproteobacteria</taxon>
        <taxon>Burkholderiales</taxon>
        <taxon>Oxalobacteraceae</taxon>
        <taxon>Oxalobacter</taxon>
    </lineage>
</organism>
<keyword evidence="3" id="KW-0804">Transcription</keyword>
<dbReference type="InterPro" id="IPR000485">
    <property type="entry name" value="AsnC-type_HTH_dom"/>
</dbReference>
<gene>
    <name evidence="5" type="ORF">NB646_05905</name>
</gene>
<dbReference type="SUPFAM" id="SSF46785">
    <property type="entry name" value="Winged helix' DNA-binding domain"/>
    <property type="match status" value="1"/>
</dbReference>
<dbReference type="Gene3D" id="1.10.10.10">
    <property type="entry name" value="Winged helix-like DNA-binding domain superfamily/Winged helix DNA-binding domain"/>
    <property type="match status" value="1"/>
</dbReference>
<feature type="domain" description="HTH asnC-type" evidence="4">
    <location>
        <begin position="24"/>
        <end position="85"/>
    </location>
</feature>
<evidence type="ECO:0000256" key="1">
    <source>
        <dbReference type="ARBA" id="ARBA00023015"/>
    </source>
</evidence>
<dbReference type="PRINTS" id="PR00033">
    <property type="entry name" value="HTHASNC"/>
</dbReference>
<keyword evidence="2" id="KW-0238">DNA-binding</keyword>
<dbReference type="SMART" id="SM00344">
    <property type="entry name" value="HTH_ASNC"/>
    <property type="match status" value="1"/>
</dbReference>
<dbReference type="InterPro" id="IPR011008">
    <property type="entry name" value="Dimeric_a/b-barrel"/>
</dbReference>
<dbReference type="Proteomes" id="UP001164819">
    <property type="component" value="Chromosome"/>
</dbReference>
<dbReference type="EMBL" id="CP098251">
    <property type="protein sequence ID" value="WAV90407.1"/>
    <property type="molecule type" value="Genomic_DNA"/>
</dbReference>
<dbReference type="InterPro" id="IPR036390">
    <property type="entry name" value="WH_DNA-bd_sf"/>
</dbReference>